<organism evidence="1 2">
    <name type="scientific">Caerostris extrusa</name>
    <name type="common">Bark spider</name>
    <name type="synonym">Caerostris bankana</name>
    <dbReference type="NCBI Taxonomy" id="172846"/>
    <lineage>
        <taxon>Eukaryota</taxon>
        <taxon>Metazoa</taxon>
        <taxon>Ecdysozoa</taxon>
        <taxon>Arthropoda</taxon>
        <taxon>Chelicerata</taxon>
        <taxon>Arachnida</taxon>
        <taxon>Araneae</taxon>
        <taxon>Araneomorphae</taxon>
        <taxon>Entelegynae</taxon>
        <taxon>Araneoidea</taxon>
        <taxon>Araneidae</taxon>
        <taxon>Caerostris</taxon>
    </lineage>
</organism>
<sequence length="108" mass="12778">MPSTQQKKSILSIHYHIILSPIDNYGVVPLTTARQARQQKKSKGNKMKTLGFFLETKLEIKDFPRKKLNAFEYEEHPTYKNPKWRNQFLEFTKPHDTKSTRNKTGKKK</sequence>
<dbReference type="AlphaFoldDB" id="A0AAV4RIG8"/>
<evidence type="ECO:0000313" key="2">
    <source>
        <dbReference type="Proteomes" id="UP001054945"/>
    </source>
</evidence>
<evidence type="ECO:0000313" key="1">
    <source>
        <dbReference type="EMBL" id="GIY21510.1"/>
    </source>
</evidence>
<dbReference type="EMBL" id="BPLR01008026">
    <property type="protein sequence ID" value="GIY21510.1"/>
    <property type="molecule type" value="Genomic_DNA"/>
</dbReference>
<protein>
    <submittedName>
        <fullName evidence="1">Uncharacterized protein</fullName>
    </submittedName>
</protein>
<comment type="caution">
    <text evidence="1">The sequence shown here is derived from an EMBL/GenBank/DDBJ whole genome shotgun (WGS) entry which is preliminary data.</text>
</comment>
<accession>A0AAV4RIG8</accession>
<gene>
    <name evidence="1" type="ORF">CEXT_111291</name>
</gene>
<name>A0AAV4RIG8_CAEEX</name>
<keyword evidence="2" id="KW-1185">Reference proteome</keyword>
<reference evidence="1 2" key="1">
    <citation type="submission" date="2021-06" db="EMBL/GenBank/DDBJ databases">
        <title>Caerostris extrusa draft genome.</title>
        <authorList>
            <person name="Kono N."/>
            <person name="Arakawa K."/>
        </authorList>
    </citation>
    <scope>NUCLEOTIDE SEQUENCE [LARGE SCALE GENOMIC DNA]</scope>
</reference>
<proteinExistence type="predicted"/>
<dbReference type="Proteomes" id="UP001054945">
    <property type="component" value="Unassembled WGS sequence"/>
</dbReference>